<dbReference type="EMBL" id="UINC01193077">
    <property type="protein sequence ID" value="SVE08510.1"/>
    <property type="molecule type" value="Genomic_DNA"/>
</dbReference>
<name>A0A383ALQ9_9ZZZZ</name>
<feature type="non-terminal residue" evidence="1">
    <location>
        <position position="49"/>
    </location>
</feature>
<accession>A0A383ALQ9</accession>
<sequence>MVQYASKSIIKEKIKEIEIKKYYKLGTSNQLINRNINQLMKKLGISDGD</sequence>
<dbReference type="AlphaFoldDB" id="A0A383ALQ9"/>
<protein>
    <submittedName>
        <fullName evidence="1">Uncharacterized protein</fullName>
    </submittedName>
</protein>
<organism evidence="1">
    <name type="scientific">marine metagenome</name>
    <dbReference type="NCBI Taxonomy" id="408172"/>
    <lineage>
        <taxon>unclassified sequences</taxon>
        <taxon>metagenomes</taxon>
        <taxon>ecological metagenomes</taxon>
    </lineage>
</organism>
<gene>
    <name evidence="1" type="ORF">METZ01_LOCUS461364</name>
</gene>
<reference evidence="1" key="1">
    <citation type="submission" date="2018-05" db="EMBL/GenBank/DDBJ databases">
        <authorList>
            <person name="Lanie J.A."/>
            <person name="Ng W.-L."/>
            <person name="Kazmierczak K.M."/>
            <person name="Andrzejewski T.M."/>
            <person name="Davidsen T.M."/>
            <person name="Wayne K.J."/>
            <person name="Tettelin H."/>
            <person name="Glass J.I."/>
            <person name="Rusch D."/>
            <person name="Podicherti R."/>
            <person name="Tsui H.-C.T."/>
            <person name="Winkler M.E."/>
        </authorList>
    </citation>
    <scope>NUCLEOTIDE SEQUENCE</scope>
</reference>
<evidence type="ECO:0000313" key="1">
    <source>
        <dbReference type="EMBL" id="SVE08510.1"/>
    </source>
</evidence>
<feature type="non-terminal residue" evidence="1">
    <location>
        <position position="1"/>
    </location>
</feature>
<proteinExistence type="predicted"/>